<reference evidence="2" key="2">
    <citation type="submission" date="2015-01" db="EMBL/GenBank/DDBJ databases">
        <title>Evolutionary Origins and Diversification of the Mycorrhizal Mutualists.</title>
        <authorList>
            <consortium name="DOE Joint Genome Institute"/>
            <consortium name="Mycorrhizal Genomics Consortium"/>
            <person name="Kohler A."/>
            <person name="Kuo A."/>
            <person name="Nagy L.G."/>
            <person name="Floudas D."/>
            <person name="Copeland A."/>
            <person name="Barry K.W."/>
            <person name="Cichocki N."/>
            <person name="Veneault-Fourrey C."/>
            <person name="LaButti K."/>
            <person name="Lindquist E.A."/>
            <person name="Lipzen A."/>
            <person name="Lundell T."/>
            <person name="Morin E."/>
            <person name="Murat C."/>
            <person name="Riley R."/>
            <person name="Ohm R."/>
            <person name="Sun H."/>
            <person name="Tunlid A."/>
            <person name="Henrissat B."/>
            <person name="Grigoriev I.V."/>
            <person name="Hibbett D.S."/>
            <person name="Martin F."/>
        </authorList>
    </citation>
    <scope>NUCLEOTIDE SEQUENCE [LARGE SCALE GENOMIC DNA]</scope>
    <source>
        <strain evidence="2">MUT 4182</strain>
    </source>
</reference>
<sequence>MSDQFELLKNKYKYNVQGEALFINAGNKALRLEVPDIGKEFTAGVYIGKDPEGTLYYNHADSFDPRTVKFQVTRYVNPSDKKVCAWIKFYTDSIDDCHAEFLAYDPEGTVQACNMDGWETTGDWKNLEIGSATASVRKYDDTKTMTISVGPIKKKATITDSNNVLSGESVDVHGNLWFKDINTVSTGAYASYNNDRIVFYQSSWSSTDFTAYFIPFESSSNTLGVTAAKTTEFSGITWSNT</sequence>
<reference evidence="1 2" key="1">
    <citation type="submission" date="2014-04" db="EMBL/GenBank/DDBJ databases">
        <authorList>
            <consortium name="DOE Joint Genome Institute"/>
            <person name="Kuo A."/>
            <person name="Girlanda M."/>
            <person name="Perotto S."/>
            <person name="Kohler A."/>
            <person name="Nagy L.G."/>
            <person name="Floudas D."/>
            <person name="Copeland A."/>
            <person name="Barry K.W."/>
            <person name="Cichocki N."/>
            <person name="Veneault-Fourrey C."/>
            <person name="LaButti K."/>
            <person name="Lindquist E.A."/>
            <person name="Lipzen A."/>
            <person name="Lundell T."/>
            <person name="Morin E."/>
            <person name="Murat C."/>
            <person name="Sun H."/>
            <person name="Tunlid A."/>
            <person name="Henrissat B."/>
            <person name="Grigoriev I.V."/>
            <person name="Hibbett D.S."/>
            <person name="Martin F."/>
            <person name="Nordberg H.P."/>
            <person name="Cantor M.N."/>
            <person name="Hua S.X."/>
        </authorList>
    </citation>
    <scope>NUCLEOTIDE SEQUENCE [LARGE SCALE GENOMIC DNA]</scope>
    <source>
        <strain evidence="1 2">MUT 4182</strain>
    </source>
</reference>
<evidence type="ECO:0000313" key="2">
    <source>
        <dbReference type="Proteomes" id="UP000054248"/>
    </source>
</evidence>
<dbReference type="OrthoDB" id="2964870at2759"/>
<protein>
    <submittedName>
        <fullName evidence="1">Uncharacterized protein</fullName>
    </submittedName>
</protein>
<proteinExistence type="predicted"/>
<accession>A0A0C3M2W4</accession>
<dbReference type="HOGENOM" id="CLU_1094302_0_0_1"/>
<gene>
    <name evidence="1" type="ORF">M407DRAFT_185604</name>
</gene>
<dbReference type="EMBL" id="KN823000">
    <property type="protein sequence ID" value="KIO28042.1"/>
    <property type="molecule type" value="Genomic_DNA"/>
</dbReference>
<keyword evidence="2" id="KW-1185">Reference proteome</keyword>
<evidence type="ECO:0000313" key="1">
    <source>
        <dbReference type="EMBL" id="KIO28042.1"/>
    </source>
</evidence>
<organism evidence="1 2">
    <name type="scientific">Tulasnella calospora MUT 4182</name>
    <dbReference type="NCBI Taxonomy" id="1051891"/>
    <lineage>
        <taxon>Eukaryota</taxon>
        <taxon>Fungi</taxon>
        <taxon>Dikarya</taxon>
        <taxon>Basidiomycota</taxon>
        <taxon>Agaricomycotina</taxon>
        <taxon>Agaricomycetes</taxon>
        <taxon>Cantharellales</taxon>
        <taxon>Tulasnellaceae</taxon>
        <taxon>Tulasnella</taxon>
    </lineage>
</organism>
<dbReference type="Proteomes" id="UP000054248">
    <property type="component" value="Unassembled WGS sequence"/>
</dbReference>
<dbReference type="AlphaFoldDB" id="A0A0C3M2W4"/>
<name>A0A0C3M2W4_9AGAM</name>